<proteinExistence type="predicted"/>
<dbReference type="Proteomes" id="UP000827092">
    <property type="component" value="Unassembled WGS sequence"/>
</dbReference>
<comment type="caution">
    <text evidence="2">The sequence shown here is derived from an EMBL/GenBank/DDBJ whole genome shotgun (WGS) entry which is preliminary data.</text>
</comment>
<feature type="compositionally biased region" description="Basic and acidic residues" evidence="1">
    <location>
        <begin position="47"/>
        <end position="61"/>
    </location>
</feature>
<accession>A0AAV6VTN3</accession>
<reference evidence="2 3" key="1">
    <citation type="journal article" date="2022" name="Nat. Ecol. Evol.">
        <title>A masculinizing supergene underlies an exaggerated male reproductive morph in a spider.</title>
        <authorList>
            <person name="Hendrickx F."/>
            <person name="De Corte Z."/>
            <person name="Sonet G."/>
            <person name="Van Belleghem S.M."/>
            <person name="Kostlbacher S."/>
            <person name="Vangestel C."/>
        </authorList>
    </citation>
    <scope>NUCLEOTIDE SEQUENCE [LARGE SCALE GENOMIC DNA]</scope>
    <source>
        <strain evidence="2">W744_W776</strain>
    </source>
</reference>
<evidence type="ECO:0008006" key="4">
    <source>
        <dbReference type="Google" id="ProtNLM"/>
    </source>
</evidence>
<evidence type="ECO:0000256" key="1">
    <source>
        <dbReference type="SAM" id="MobiDB-lite"/>
    </source>
</evidence>
<dbReference type="EMBL" id="JAFNEN010000020">
    <property type="protein sequence ID" value="KAG8200039.1"/>
    <property type="molecule type" value="Genomic_DNA"/>
</dbReference>
<dbReference type="AlphaFoldDB" id="A0AAV6VTN3"/>
<evidence type="ECO:0000313" key="2">
    <source>
        <dbReference type="EMBL" id="KAG8200039.1"/>
    </source>
</evidence>
<sequence length="69" mass="7249">MPWRSDGVPTLAWCSGLCVLSIPRAMPAEASAPGIITQAGHVGGETPNKEEHPGPPGTDDCHHMNVFLC</sequence>
<gene>
    <name evidence="2" type="ORF">JTE90_001897</name>
</gene>
<protein>
    <recommendedName>
        <fullName evidence="4">Secreted protein</fullName>
    </recommendedName>
</protein>
<keyword evidence="3" id="KW-1185">Reference proteome</keyword>
<evidence type="ECO:0000313" key="3">
    <source>
        <dbReference type="Proteomes" id="UP000827092"/>
    </source>
</evidence>
<feature type="region of interest" description="Disordered" evidence="1">
    <location>
        <begin position="38"/>
        <end position="61"/>
    </location>
</feature>
<name>A0AAV6VTN3_9ARAC</name>
<organism evidence="2 3">
    <name type="scientific">Oedothorax gibbosus</name>
    <dbReference type="NCBI Taxonomy" id="931172"/>
    <lineage>
        <taxon>Eukaryota</taxon>
        <taxon>Metazoa</taxon>
        <taxon>Ecdysozoa</taxon>
        <taxon>Arthropoda</taxon>
        <taxon>Chelicerata</taxon>
        <taxon>Arachnida</taxon>
        <taxon>Araneae</taxon>
        <taxon>Araneomorphae</taxon>
        <taxon>Entelegynae</taxon>
        <taxon>Araneoidea</taxon>
        <taxon>Linyphiidae</taxon>
        <taxon>Erigoninae</taxon>
        <taxon>Oedothorax</taxon>
    </lineage>
</organism>